<dbReference type="RefSeq" id="XP_042082345.1">
    <property type="nucleotide sequence ID" value="XM_042226411.1"/>
</dbReference>
<dbReference type="SUPFAM" id="SSF47473">
    <property type="entry name" value="EF-hand"/>
    <property type="match status" value="1"/>
</dbReference>
<dbReference type="InterPro" id="IPR002048">
    <property type="entry name" value="EF_hand_dom"/>
</dbReference>
<dbReference type="PROSITE" id="PS51450">
    <property type="entry name" value="LRR"/>
    <property type="match status" value="1"/>
</dbReference>
<dbReference type="SUPFAM" id="SSF52047">
    <property type="entry name" value="RNI-like"/>
    <property type="match status" value="1"/>
</dbReference>
<dbReference type="Gene3D" id="3.80.10.10">
    <property type="entry name" value="Ribonuclease Inhibitor"/>
    <property type="match status" value="3"/>
</dbReference>
<dbReference type="InterPro" id="IPR001611">
    <property type="entry name" value="Leu-rich_rpt"/>
</dbReference>
<dbReference type="Pfam" id="PF13516">
    <property type="entry name" value="LRR_6"/>
    <property type="match status" value="4"/>
</dbReference>
<dbReference type="GO" id="GO:0005509">
    <property type="term" value="F:calcium ion binding"/>
    <property type="evidence" value="ECO:0007669"/>
    <property type="project" value="InterPro"/>
</dbReference>
<dbReference type="Gene3D" id="1.10.238.10">
    <property type="entry name" value="EF-hand"/>
    <property type="match status" value="1"/>
</dbReference>
<dbReference type="InterPro" id="IPR052394">
    <property type="entry name" value="LRR-containing"/>
</dbReference>
<dbReference type="PANTHER" id="PTHR24114">
    <property type="entry name" value="LEUCINE RICH REPEAT FAMILY PROTEIN"/>
    <property type="match status" value="1"/>
</dbReference>
<accession>A0A3Q2VHF1</accession>
<dbReference type="GeneTree" id="ENSGT00940000154297"/>
<proteinExistence type="predicted"/>
<dbReference type="STRING" id="8153.ENSHBUP00000010685"/>
<evidence type="ECO:0000259" key="2">
    <source>
        <dbReference type="PROSITE" id="PS50222"/>
    </source>
</evidence>
<dbReference type="Ensembl" id="ENSHBUT00000017619.1">
    <property type="protein sequence ID" value="ENSHBUP00000010685.1"/>
    <property type="gene ID" value="ENSHBUG00000012234.1"/>
</dbReference>
<feature type="domain" description="EF-hand" evidence="2">
    <location>
        <begin position="402"/>
        <end position="437"/>
    </location>
</feature>
<feature type="compositionally biased region" description="Polar residues" evidence="1">
    <location>
        <begin position="10"/>
        <end position="28"/>
    </location>
</feature>
<evidence type="ECO:0000313" key="3">
    <source>
        <dbReference type="Ensembl" id="ENSHBUP00000010685.1"/>
    </source>
</evidence>
<sequence length="467" mass="51673">MNNIHEDSVDFQSNSQEEKQQLSVQSVLSRGSQEEIKFIKGQAGHSDDECSTDLEDDIFTSSRRLNLSPSDVYLKACKQTGAVPVSYILCHLDDAILDLNYYGLGPLGAKALAILLKSHGVVTHLELKGNSLQAEGTQYLMAMLFENISIQSLNLSDNKLGLKGAEVISKMLSDNRKLKSINLSENDFSDAAAKCLAEALKNDFVVKELDLSYNCICDAGGEDLGVMLAENIGIEVLNLSWNHFLIRGNAALIAGLKVNATLKQLQLSNSGFGRPEVQLMAEVLQQNDTLVLLDLSINCVDDEAVRLLCQGLATNETLEVLKLSRNPITKIGATTLLRTVKNNMKSALKEIDISSVLVCETFVELLEETRVTRPALRFQYYILPSVTKNLLALGIFKKFFEEQNKSIMDFFQALDKEGTMKVSTSAFRKAVKEANIPLDQQQLGWLVRKFDKNCTATIVYSVVQTFV</sequence>
<dbReference type="PROSITE" id="PS50222">
    <property type="entry name" value="EF_HAND_2"/>
    <property type="match status" value="1"/>
</dbReference>
<reference evidence="3" key="2">
    <citation type="submission" date="2025-09" db="UniProtKB">
        <authorList>
            <consortium name="Ensembl"/>
        </authorList>
    </citation>
    <scope>IDENTIFICATION</scope>
</reference>
<feature type="region of interest" description="Disordered" evidence="1">
    <location>
        <begin position="1"/>
        <end position="28"/>
    </location>
</feature>
<dbReference type="InterPro" id="IPR011992">
    <property type="entry name" value="EF-hand-dom_pair"/>
</dbReference>
<dbReference type="SMART" id="SM00368">
    <property type="entry name" value="LRR_RI"/>
    <property type="match status" value="8"/>
</dbReference>
<dbReference type="AlphaFoldDB" id="A0A3Q2VHF1"/>
<evidence type="ECO:0000313" key="4">
    <source>
        <dbReference type="Proteomes" id="UP000264840"/>
    </source>
</evidence>
<reference evidence="3" key="1">
    <citation type="submission" date="2025-08" db="UniProtKB">
        <authorList>
            <consortium name="Ensembl"/>
        </authorList>
    </citation>
    <scope>IDENTIFICATION</scope>
</reference>
<protein>
    <submittedName>
        <fullName evidence="3">Leucine-rich repeat-containing protein 74A-like</fullName>
    </submittedName>
</protein>
<evidence type="ECO:0000256" key="1">
    <source>
        <dbReference type="SAM" id="MobiDB-lite"/>
    </source>
</evidence>
<name>A0A3Q2VHF1_HAPBU</name>
<organism evidence="3 4">
    <name type="scientific">Haplochromis burtoni</name>
    <name type="common">Burton's mouthbrooder</name>
    <name type="synonym">Chromis burtoni</name>
    <dbReference type="NCBI Taxonomy" id="8153"/>
    <lineage>
        <taxon>Eukaryota</taxon>
        <taxon>Metazoa</taxon>
        <taxon>Chordata</taxon>
        <taxon>Craniata</taxon>
        <taxon>Vertebrata</taxon>
        <taxon>Euteleostomi</taxon>
        <taxon>Actinopterygii</taxon>
        <taxon>Neopterygii</taxon>
        <taxon>Teleostei</taxon>
        <taxon>Neoteleostei</taxon>
        <taxon>Acanthomorphata</taxon>
        <taxon>Ovalentaria</taxon>
        <taxon>Cichlomorphae</taxon>
        <taxon>Cichliformes</taxon>
        <taxon>Cichlidae</taxon>
        <taxon>African cichlids</taxon>
        <taxon>Pseudocrenilabrinae</taxon>
        <taxon>Haplochromini</taxon>
        <taxon>Haplochromis</taxon>
    </lineage>
</organism>
<keyword evidence="4" id="KW-1185">Reference proteome</keyword>
<dbReference type="Proteomes" id="UP000264840">
    <property type="component" value="Unplaced"/>
</dbReference>
<dbReference type="GeneID" id="102302179"/>
<dbReference type="InterPro" id="IPR032675">
    <property type="entry name" value="LRR_dom_sf"/>
</dbReference>
<dbReference type="PANTHER" id="PTHR24114:SF49">
    <property type="entry name" value="LEUCINE-RICH REPEAT-CONTAINING PROTEIN 74A"/>
    <property type="match status" value="1"/>
</dbReference>